<dbReference type="EMBL" id="RCHS01001311">
    <property type="protein sequence ID" value="RMX54159.1"/>
    <property type="molecule type" value="Genomic_DNA"/>
</dbReference>
<reference evidence="2 3" key="1">
    <citation type="journal article" date="2018" name="Sci. Rep.">
        <title>Comparative analysis of the Pocillopora damicornis genome highlights role of immune system in coral evolution.</title>
        <authorList>
            <person name="Cunning R."/>
            <person name="Bay R.A."/>
            <person name="Gillette P."/>
            <person name="Baker A.C."/>
            <person name="Traylor-Knowles N."/>
        </authorList>
    </citation>
    <scope>NUCLEOTIDE SEQUENCE [LARGE SCALE GENOMIC DNA]</scope>
    <source>
        <strain evidence="2">RSMAS</strain>
        <tissue evidence="2">Whole animal</tissue>
    </source>
</reference>
<evidence type="ECO:0000313" key="2">
    <source>
        <dbReference type="EMBL" id="RMX54159.1"/>
    </source>
</evidence>
<feature type="region of interest" description="Disordered" evidence="1">
    <location>
        <begin position="1"/>
        <end position="152"/>
    </location>
</feature>
<feature type="compositionally biased region" description="Acidic residues" evidence="1">
    <location>
        <begin position="37"/>
        <end position="47"/>
    </location>
</feature>
<feature type="compositionally biased region" description="Low complexity" evidence="1">
    <location>
        <begin position="16"/>
        <end position="26"/>
    </location>
</feature>
<name>A0A3M6UKR4_POCDA</name>
<dbReference type="STRING" id="46731.A0A3M6UKR4"/>
<accession>A0A3M6UKR4</accession>
<dbReference type="Proteomes" id="UP000275408">
    <property type="component" value="Unassembled WGS sequence"/>
</dbReference>
<organism evidence="2 3">
    <name type="scientific">Pocillopora damicornis</name>
    <name type="common">Cauliflower coral</name>
    <name type="synonym">Millepora damicornis</name>
    <dbReference type="NCBI Taxonomy" id="46731"/>
    <lineage>
        <taxon>Eukaryota</taxon>
        <taxon>Metazoa</taxon>
        <taxon>Cnidaria</taxon>
        <taxon>Anthozoa</taxon>
        <taxon>Hexacorallia</taxon>
        <taxon>Scleractinia</taxon>
        <taxon>Astrocoeniina</taxon>
        <taxon>Pocilloporidae</taxon>
        <taxon>Pocillopora</taxon>
    </lineage>
</organism>
<proteinExistence type="predicted"/>
<feature type="compositionally biased region" description="Basic and acidic residues" evidence="1">
    <location>
        <begin position="104"/>
        <end position="140"/>
    </location>
</feature>
<gene>
    <name evidence="2" type="ORF">pdam_00012127</name>
</gene>
<evidence type="ECO:0000256" key="1">
    <source>
        <dbReference type="SAM" id="MobiDB-lite"/>
    </source>
</evidence>
<evidence type="ECO:0000313" key="3">
    <source>
        <dbReference type="Proteomes" id="UP000275408"/>
    </source>
</evidence>
<feature type="compositionally biased region" description="Basic and acidic residues" evidence="1">
    <location>
        <begin position="48"/>
        <end position="96"/>
    </location>
</feature>
<dbReference type="AlphaFoldDB" id="A0A3M6UKR4"/>
<sequence>MGHPPGMPWDAGMGRGFPPGFREGFPGAMGRQGSESPGDDDSEFGSSDEDRKRDRDSHRRRDRDRDRSREHRERNRDRDRSPRKERDRDRDRDRRDRERRHRDRDKGDRERREVRLNVHREKIKTEKSQKNNEKKKDIVKRQGLKLPAARKRENWCRARRRVEEPGRRKKLRAKILSREKKVSGHQHHDHAQIVWCVV</sequence>
<protein>
    <submittedName>
        <fullName evidence="2">Uncharacterized protein</fullName>
    </submittedName>
</protein>
<comment type="caution">
    <text evidence="2">The sequence shown here is derived from an EMBL/GenBank/DDBJ whole genome shotgun (WGS) entry which is preliminary data.</text>
</comment>
<keyword evidence="3" id="KW-1185">Reference proteome</keyword>